<evidence type="ECO:0000313" key="1">
    <source>
        <dbReference type="EMBL" id="KAF9456577.1"/>
    </source>
</evidence>
<dbReference type="Proteomes" id="UP000807353">
    <property type="component" value="Unassembled WGS sequence"/>
</dbReference>
<name>A0A9P6C900_9AGAR</name>
<dbReference type="InterPro" id="IPR041078">
    <property type="entry name" value="Plavaka"/>
</dbReference>
<gene>
    <name evidence="1" type="ORF">BDZ94DRAFT_1136740</name>
</gene>
<accession>A0A9P6C900</accession>
<reference evidence="1" key="1">
    <citation type="submission" date="2020-11" db="EMBL/GenBank/DDBJ databases">
        <authorList>
            <consortium name="DOE Joint Genome Institute"/>
            <person name="Ahrendt S."/>
            <person name="Riley R."/>
            <person name="Andreopoulos W."/>
            <person name="Labutti K."/>
            <person name="Pangilinan J."/>
            <person name="Ruiz-Duenas F.J."/>
            <person name="Barrasa J.M."/>
            <person name="Sanchez-Garcia M."/>
            <person name="Camarero S."/>
            <person name="Miyauchi S."/>
            <person name="Serrano A."/>
            <person name="Linde D."/>
            <person name="Babiker R."/>
            <person name="Drula E."/>
            <person name="Ayuso-Fernandez I."/>
            <person name="Pacheco R."/>
            <person name="Padilla G."/>
            <person name="Ferreira P."/>
            <person name="Barriuso J."/>
            <person name="Kellner H."/>
            <person name="Castanera R."/>
            <person name="Alfaro M."/>
            <person name="Ramirez L."/>
            <person name="Pisabarro A.G."/>
            <person name="Kuo A."/>
            <person name="Tritt A."/>
            <person name="Lipzen A."/>
            <person name="He G."/>
            <person name="Yan M."/>
            <person name="Ng V."/>
            <person name="Cullen D."/>
            <person name="Martin F."/>
            <person name="Rosso M.-N."/>
            <person name="Henrissat B."/>
            <person name="Hibbett D."/>
            <person name="Martinez A.T."/>
            <person name="Grigoriev I.V."/>
        </authorList>
    </citation>
    <scope>NUCLEOTIDE SEQUENCE</scope>
    <source>
        <strain evidence="1">CBS 247.69</strain>
    </source>
</reference>
<dbReference type="EMBL" id="MU150416">
    <property type="protein sequence ID" value="KAF9456577.1"/>
    <property type="molecule type" value="Genomic_DNA"/>
</dbReference>
<comment type="caution">
    <text evidence="1">The sequence shown here is derived from an EMBL/GenBank/DDBJ whole genome shotgun (WGS) entry which is preliminary data.</text>
</comment>
<dbReference type="OrthoDB" id="3232986at2759"/>
<keyword evidence="2" id="KW-1185">Reference proteome</keyword>
<sequence length="151" mass="17504">LKKAAEVGIMMLDPLGSLRYVYTPLAAYIADTQEAVMLAGIASKTLHLTLATYKEFGDPFRHPPRTASRMLSKLRLLEHVANPWDIKTYAGRSKKNRLNGVHCPFWRDWPLSDPSKFFTPEPLHHWHKMFWDHDAWWCIKAVGPAEIDFRF</sequence>
<feature type="non-terminal residue" evidence="1">
    <location>
        <position position="151"/>
    </location>
</feature>
<dbReference type="Pfam" id="PF18759">
    <property type="entry name" value="Plavaka"/>
    <property type="match status" value="1"/>
</dbReference>
<dbReference type="AlphaFoldDB" id="A0A9P6C900"/>
<organism evidence="1 2">
    <name type="scientific">Collybia nuda</name>
    <dbReference type="NCBI Taxonomy" id="64659"/>
    <lineage>
        <taxon>Eukaryota</taxon>
        <taxon>Fungi</taxon>
        <taxon>Dikarya</taxon>
        <taxon>Basidiomycota</taxon>
        <taxon>Agaricomycotina</taxon>
        <taxon>Agaricomycetes</taxon>
        <taxon>Agaricomycetidae</taxon>
        <taxon>Agaricales</taxon>
        <taxon>Tricholomatineae</taxon>
        <taxon>Clitocybaceae</taxon>
        <taxon>Collybia</taxon>
    </lineage>
</organism>
<protein>
    <submittedName>
        <fullName evidence="1">Uncharacterized protein</fullName>
    </submittedName>
</protein>
<feature type="non-terminal residue" evidence="1">
    <location>
        <position position="1"/>
    </location>
</feature>
<proteinExistence type="predicted"/>
<evidence type="ECO:0000313" key="2">
    <source>
        <dbReference type="Proteomes" id="UP000807353"/>
    </source>
</evidence>